<evidence type="ECO:0000256" key="1">
    <source>
        <dbReference type="SAM" id="MobiDB-lite"/>
    </source>
</evidence>
<gene>
    <name evidence="3" type="ORF">PZE19_11990</name>
</gene>
<organism evidence="3 4">
    <name type="scientific">Paludisphaera mucosa</name>
    <dbReference type="NCBI Taxonomy" id="3030827"/>
    <lineage>
        <taxon>Bacteria</taxon>
        <taxon>Pseudomonadati</taxon>
        <taxon>Planctomycetota</taxon>
        <taxon>Planctomycetia</taxon>
        <taxon>Isosphaerales</taxon>
        <taxon>Isosphaeraceae</taxon>
        <taxon>Paludisphaera</taxon>
    </lineage>
</organism>
<accession>A0ABT6FA91</accession>
<name>A0ABT6FA91_9BACT</name>
<keyword evidence="2" id="KW-1133">Transmembrane helix</keyword>
<feature type="region of interest" description="Disordered" evidence="1">
    <location>
        <begin position="533"/>
        <end position="555"/>
    </location>
</feature>
<proteinExistence type="predicted"/>
<keyword evidence="2" id="KW-0472">Membrane</keyword>
<evidence type="ECO:0000256" key="2">
    <source>
        <dbReference type="SAM" id="Phobius"/>
    </source>
</evidence>
<reference evidence="3 4" key="1">
    <citation type="submission" date="2023-03" db="EMBL/GenBank/DDBJ databases">
        <title>Paludisphaera mucosa sp. nov. a novel planctomycete from northern fen.</title>
        <authorList>
            <person name="Ivanova A."/>
        </authorList>
    </citation>
    <scope>NUCLEOTIDE SEQUENCE [LARGE SCALE GENOMIC DNA]</scope>
    <source>
        <strain evidence="3 4">Pla2</strain>
    </source>
</reference>
<protein>
    <submittedName>
        <fullName evidence="3">Uncharacterized protein</fullName>
    </submittedName>
</protein>
<feature type="transmembrane region" description="Helical" evidence="2">
    <location>
        <begin position="84"/>
        <end position="102"/>
    </location>
</feature>
<sequence length="555" mass="60774">MASFVIVVVVCVLSTWPLERPIGRIVDFVRTLAFDFERQPGVFLAALPAGALFAWAAYEVTAWGRSRQPRTAPTGIVRRGWRRLEWPAALAFFFLLFFIPAWRIAARIDAAVAEADRIAPGWRLDHLEAVRERVPDAENGALVAAEAVAKTPSGWVTTAGGSPEFDRVLDAVPEHGRLDLADVAILRDALGAVPEALSAARRLAERDRGRYEIRLATLLWATDSPDVRTAQRVAGLLKRDVALAAHVGDADAALRSSLAMLGVARSFGDASRVGPQACRLSIDALAARSIRCTLGQGEPSDAALAKVQAALLAEAGRPIARDAVLALRAMDYEVYRRLESGVPSLDSMMYGSSGGVVDHFAAWVPIFPLYWGHLRASLLEWSNELLAILDQPERDWLAAVMDWETRSARESSRWRFLDPMKLLAGTFRLMPSFVFQQLQRRAELRSLAVVIAAERHRLATGAWPASLAEIPASILPEPPTDPCTGQPLRMERFDGGLRVYSVGPNRLDEHGVDIYKSWQLRWRGIAPNDDVGATGWDVGRRGLPAEPAGSRDAAP</sequence>
<dbReference type="Proteomes" id="UP001216907">
    <property type="component" value="Unassembled WGS sequence"/>
</dbReference>
<dbReference type="RefSeq" id="WP_277860854.1">
    <property type="nucleotide sequence ID" value="NZ_JARRAG010000002.1"/>
</dbReference>
<evidence type="ECO:0000313" key="4">
    <source>
        <dbReference type="Proteomes" id="UP001216907"/>
    </source>
</evidence>
<feature type="transmembrane region" description="Helical" evidence="2">
    <location>
        <begin position="41"/>
        <end position="63"/>
    </location>
</feature>
<keyword evidence="4" id="KW-1185">Reference proteome</keyword>
<comment type="caution">
    <text evidence="3">The sequence shown here is derived from an EMBL/GenBank/DDBJ whole genome shotgun (WGS) entry which is preliminary data.</text>
</comment>
<keyword evidence="2" id="KW-0812">Transmembrane</keyword>
<dbReference type="EMBL" id="JARRAG010000002">
    <property type="protein sequence ID" value="MDG3004497.1"/>
    <property type="molecule type" value="Genomic_DNA"/>
</dbReference>
<evidence type="ECO:0000313" key="3">
    <source>
        <dbReference type="EMBL" id="MDG3004497.1"/>
    </source>
</evidence>